<comment type="caution">
    <text evidence="7">The sequence shown here is derived from an EMBL/GenBank/DDBJ whole genome shotgun (WGS) entry which is preliminary data.</text>
</comment>
<keyword evidence="4 6" id="KW-0472">Membrane</keyword>
<sequence>MNRKMESDTNSDADKTNGAKNSNRDSIEKPKEPFNLKKFILSIFTFFTVEPFLLFYVIPAVLTGTAMQFFNMEKACRADLQMSEEICKAIVSGEGDNSTEEIKTQAQILVADMTAWRDPLQTGIPAIFILLVGAWSDRTGNRKALLLIPVVGEMCSLVGLLLGTYFFLEWPLWLMGLIQAMSSIFTGGLSVAIMGSYSYLADVTTPESRTFRIGVAALIVTLGVPLGAGISGSLTVNFGYYGVFGISLALFALAFIHTLFRVHDVKRIKQEGTFGNQLLHFFHPKNVWDTLSLLFMKRGMKLIQVILVIWAHIVIMGPVQGEGVLLYLYVLQRYNMDPETFSLYSTYNVLIGIVGTAIAVTIFSKWLGMHDSMLGIIATASKVASSLVYGFASTKEIFFSGPVFDIFGSSGVTAIRSLGTKVVEPNEVGRMVSLIGFIDSIVPVIYVPLYTKLYTNTISTTPGAIYFVGSAMTVPDFFVFIAVYLIYKKQQRDIVQHPETKEMHVYENDVTAL</sequence>
<dbReference type="AlphaFoldDB" id="A0ABD0SN92"/>
<accession>A0ABD0SN92</accession>
<evidence type="ECO:0008006" key="9">
    <source>
        <dbReference type="Google" id="ProtNLM"/>
    </source>
</evidence>
<feature type="transmembrane region" description="Helical" evidence="6">
    <location>
        <begin position="341"/>
        <end position="362"/>
    </location>
</feature>
<evidence type="ECO:0000313" key="7">
    <source>
        <dbReference type="EMBL" id="KAL0820484.1"/>
    </source>
</evidence>
<name>A0ABD0SN92_LOXSC</name>
<feature type="region of interest" description="Disordered" evidence="5">
    <location>
        <begin position="1"/>
        <end position="28"/>
    </location>
</feature>
<evidence type="ECO:0000313" key="8">
    <source>
        <dbReference type="Proteomes" id="UP001549921"/>
    </source>
</evidence>
<protein>
    <recommendedName>
        <fullName evidence="9">Proton-coupled folate transporter</fullName>
    </recommendedName>
</protein>
<feature type="transmembrane region" description="Helical" evidence="6">
    <location>
        <begin position="120"/>
        <end position="137"/>
    </location>
</feature>
<dbReference type="Gene3D" id="1.20.1250.20">
    <property type="entry name" value="MFS general substrate transporter like domains"/>
    <property type="match status" value="1"/>
</dbReference>
<feature type="transmembrane region" description="Helical" evidence="6">
    <location>
        <begin position="238"/>
        <end position="260"/>
    </location>
</feature>
<gene>
    <name evidence="7" type="ORF">ABMA28_006349</name>
</gene>
<feature type="transmembrane region" description="Helical" evidence="6">
    <location>
        <begin position="144"/>
        <end position="168"/>
    </location>
</feature>
<dbReference type="Pfam" id="PF07690">
    <property type="entry name" value="MFS_1"/>
    <property type="match status" value="1"/>
</dbReference>
<feature type="transmembrane region" description="Helical" evidence="6">
    <location>
        <begin position="463"/>
        <end position="487"/>
    </location>
</feature>
<reference evidence="7 8" key="1">
    <citation type="submission" date="2024-06" db="EMBL/GenBank/DDBJ databases">
        <title>A chromosome-level genome assembly of beet webworm, Loxostege sticticalis.</title>
        <authorList>
            <person name="Zhang Y."/>
        </authorList>
    </citation>
    <scope>NUCLEOTIDE SEQUENCE [LARGE SCALE GENOMIC DNA]</scope>
    <source>
        <strain evidence="7">AQ028</strain>
        <tissue evidence="7">Male pupae</tissue>
    </source>
</reference>
<dbReference type="GO" id="GO:0016020">
    <property type="term" value="C:membrane"/>
    <property type="evidence" value="ECO:0007669"/>
    <property type="project" value="UniProtKB-SubCell"/>
</dbReference>
<dbReference type="PANTHER" id="PTHR23507:SF1">
    <property type="entry name" value="FI18259P1-RELATED"/>
    <property type="match status" value="1"/>
</dbReference>
<evidence type="ECO:0000256" key="2">
    <source>
        <dbReference type="ARBA" id="ARBA00022692"/>
    </source>
</evidence>
<dbReference type="SUPFAM" id="SSF103473">
    <property type="entry name" value="MFS general substrate transporter"/>
    <property type="match status" value="1"/>
</dbReference>
<feature type="transmembrane region" description="Helical" evidence="6">
    <location>
        <begin position="39"/>
        <end position="62"/>
    </location>
</feature>
<evidence type="ECO:0000256" key="6">
    <source>
        <dbReference type="SAM" id="Phobius"/>
    </source>
</evidence>
<dbReference type="PANTHER" id="PTHR23507">
    <property type="entry name" value="ZGC:174356"/>
    <property type="match status" value="1"/>
</dbReference>
<evidence type="ECO:0000256" key="4">
    <source>
        <dbReference type="ARBA" id="ARBA00023136"/>
    </source>
</evidence>
<evidence type="ECO:0000256" key="5">
    <source>
        <dbReference type="SAM" id="MobiDB-lite"/>
    </source>
</evidence>
<dbReference type="InterPro" id="IPR011701">
    <property type="entry name" value="MFS"/>
</dbReference>
<keyword evidence="2 6" id="KW-0812">Transmembrane</keyword>
<feature type="transmembrane region" description="Helical" evidence="6">
    <location>
        <begin position="213"/>
        <end position="232"/>
    </location>
</feature>
<evidence type="ECO:0000256" key="1">
    <source>
        <dbReference type="ARBA" id="ARBA00004141"/>
    </source>
</evidence>
<comment type="subcellular location">
    <subcellularLocation>
        <location evidence="1">Membrane</location>
        <topology evidence="1">Multi-pass membrane protein</topology>
    </subcellularLocation>
</comment>
<evidence type="ECO:0000256" key="3">
    <source>
        <dbReference type="ARBA" id="ARBA00022989"/>
    </source>
</evidence>
<feature type="transmembrane region" description="Helical" evidence="6">
    <location>
        <begin position="431"/>
        <end position="451"/>
    </location>
</feature>
<organism evidence="7 8">
    <name type="scientific">Loxostege sticticalis</name>
    <name type="common">Beet webworm moth</name>
    <dbReference type="NCBI Taxonomy" id="481309"/>
    <lineage>
        <taxon>Eukaryota</taxon>
        <taxon>Metazoa</taxon>
        <taxon>Ecdysozoa</taxon>
        <taxon>Arthropoda</taxon>
        <taxon>Hexapoda</taxon>
        <taxon>Insecta</taxon>
        <taxon>Pterygota</taxon>
        <taxon>Neoptera</taxon>
        <taxon>Endopterygota</taxon>
        <taxon>Lepidoptera</taxon>
        <taxon>Glossata</taxon>
        <taxon>Ditrysia</taxon>
        <taxon>Pyraloidea</taxon>
        <taxon>Crambidae</taxon>
        <taxon>Pyraustinae</taxon>
        <taxon>Loxostege</taxon>
    </lineage>
</organism>
<dbReference type="EMBL" id="JBEDNZ010000019">
    <property type="protein sequence ID" value="KAL0820484.1"/>
    <property type="molecule type" value="Genomic_DNA"/>
</dbReference>
<feature type="transmembrane region" description="Helical" evidence="6">
    <location>
        <begin position="302"/>
        <end position="321"/>
    </location>
</feature>
<feature type="transmembrane region" description="Helical" evidence="6">
    <location>
        <begin position="180"/>
        <end position="201"/>
    </location>
</feature>
<dbReference type="InterPro" id="IPR036259">
    <property type="entry name" value="MFS_trans_sf"/>
</dbReference>
<dbReference type="Proteomes" id="UP001549921">
    <property type="component" value="Unassembled WGS sequence"/>
</dbReference>
<proteinExistence type="predicted"/>
<keyword evidence="3 6" id="KW-1133">Transmembrane helix</keyword>